<dbReference type="STRING" id="31246.A0A183P742"/>
<dbReference type="Proteomes" id="UP000269396">
    <property type="component" value="Unassembled WGS sequence"/>
</dbReference>
<evidence type="ECO:0000259" key="1">
    <source>
        <dbReference type="Pfam" id="PF23055"/>
    </source>
</evidence>
<dbReference type="AlphaFoldDB" id="A0A183P742"/>
<organism evidence="2 3">
    <name type="scientific">Schistosoma mattheei</name>
    <dbReference type="NCBI Taxonomy" id="31246"/>
    <lineage>
        <taxon>Eukaryota</taxon>
        <taxon>Metazoa</taxon>
        <taxon>Spiralia</taxon>
        <taxon>Lophotrochozoa</taxon>
        <taxon>Platyhelminthes</taxon>
        <taxon>Trematoda</taxon>
        <taxon>Digenea</taxon>
        <taxon>Strigeidida</taxon>
        <taxon>Schistosomatoidea</taxon>
        <taxon>Schistosomatidae</taxon>
        <taxon>Schistosoma</taxon>
    </lineage>
</organism>
<evidence type="ECO:0000313" key="2">
    <source>
        <dbReference type="EMBL" id="VDP53261.1"/>
    </source>
</evidence>
<accession>A0A183P742</accession>
<dbReference type="InterPro" id="IPR055469">
    <property type="entry name" value="DUF7041"/>
</dbReference>
<gene>
    <name evidence="2" type="ORF">SMTD_LOCUS10178</name>
</gene>
<dbReference type="PANTHER" id="PTHR33327:SF3">
    <property type="entry name" value="RNA-DIRECTED DNA POLYMERASE"/>
    <property type="match status" value="1"/>
</dbReference>
<evidence type="ECO:0000313" key="3">
    <source>
        <dbReference type="Proteomes" id="UP000269396"/>
    </source>
</evidence>
<protein>
    <recommendedName>
        <fullName evidence="1">DUF7041 domain-containing protein</fullName>
    </recommendedName>
</protein>
<keyword evidence="3" id="KW-1185">Reference proteome</keyword>
<dbReference type="Pfam" id="PF23055">
    <property type="entry name" value="DUF7041"/>
    <property type="match status" value="1"/>
</dbReference>
<sequence>MTEQTPKVLKLNTMSSPSLQLMPFWPDNFDAWFCYTEADFHEHGVNDSHAQFLAVVKALPCEFNMYVAPSMFARDVSEPYETLKRGELTDRQRLDQLLNNTDLQHGSATDMLQSMREVIGQRTFDDDLFKHFVSEIPQQVQAVLVSFQNNAVSGVAASGDHILEITKANDEVFSVKEKPQTTQNDITELYHTLKRYLIFRNDRKRSHIPRRSTARKQSVSRPRQTDDPDWC</sequence>
<feature type="domain" description="DUF7041" evidence="1">
    <location>
        <begin position="22"/>
        <end position="85"/>
    </location>
</feature>
<name>A0A183P742_9TREM</name>
<reference evidence="2 3" key="1">
    <citation type="submission" date="2018-11" db="EMBL/GenBank/DDBJ databases">
        <authorList>
            <consortium name="Pathogen Informatics"/>
        </authorList>
    </citation>
    <scope>NUCLEOTIDE SEQUENCE [LARGE SCALE GENOMIC DNA]</scope>
    <source>
        <strain>Denwood</strain>
        <strain evidence="3">Zambia</strain>
    </source>
</reference>
<proteinExistence type="predicted"/>
<dbReference type="EMBL" id="UZAL01030338">
    <property type="protein sequence ID" value="VDP53261.1"/>
    <property type="molecule type" value="Genomic_DNA"/>
</dbReference>
<dbReference type="PANTHER" id="PTHR33327">
    <property type="entry name" value="ENDONUCLEASE"/>
    <property type="match status" value="1"/>
</dbReference>